<name>A0A8D8MC04_CULPI</name>
<reference evidence="1" key="1">
    <citation type="submission" date="2021-05" db="EMBL/GenBank/DDBJ databases">
        <authorList>
            <person name="Alioto T."/>
            <person name="Alioto T."/>
            <person name="Gomez Garrido J."/>
        </authorList>
    </citation>
    <scope>NUCLEOTIDE SEQUENCE</scope>
</reference>
<dbReference type="EMBL" id="HBUE01192820">
    <property type="protein sequence ID" value="CAG6525953.1"/>
    <property type="molecule type" value="Transcribed_RNA"/>
</dbReference>
<proteinExistence type="predicted"/>
<sequence>MINLLRRVGSIHGQVLHASREVVNGARSIHRWRGRIQWSREARRGSGRCVDLVTRVDPTRPVVVWAQLVITANNGCRLTLTRRRLIRNTRGNGARWQLRRRDVVVN</sequence>
<dbReference type="EMBL" id="HBUE01298772">
    <property type="protein sequence ID" value="CAG6577663.1"/>
    <property type="molecule type" value="Transcribed_RNA"/>
</dbReference>
<dbReference type="AlphaFoldDB" id="A0A8D8MC04"/>
<dbReference type="EMBL" id="HBUE01192819">
    <property type="protein sequence ID" value="CAG6525952.1"/>
    <property type="molecule type" value="Transcribed_RNA"/>
</dbReference>
<organism evidence="1">
    <name type="scientific">Culex pipiens</name>
    <name type="common">House mosquito</name>
    <dbReference type="NCBI Taxonomy" id="7175"/>
    <lineage>
        <taxon>Eukaryota</taxon>
        <taxon>Metazoa</taxon>
        <taxon>Ecdysozoa</taxon>
        <taxon>Arthropoda</taxon>
        <taxon>Hexapoda</taxon>
        <taxon>Insecta</taxon>
        <taxon>Pterygota</taxon>
        <taxon>Neoptera</taxon>
        <taxon>Endopterygota</taxon>
        <taxon>Diptera</taxon>
        <taxon>Nematocera</taxon>
        <taxon>Culicoidea</taxon>
        <taxon>Culicidae</taxon>
        <taxon>Culicinae</taxon>
        <taxon>Culicini</taxon>
        <taxon>Culex</taxon>
        <taxon>Culex</taxon>
    </lineage>
</organism>
<protein>
    <submittedName>
        <fullName evidence="1">(northern house mosquito) hypothetical protein</fullName>
    </submittedName>
</protein>
<dbReference type="EMBL" id="HBUE01298773">
    <property type="protein sequence ID" value="CAG6577664.1"/>
    <property type="molecule type" value="Transcribed_RNA"/>
</dbReference>
<evidence type="ECO:0000313" key="1">
    <source>
        <dbReference type="EMBL" id="CAG6525952.1"/>
    </source>
</evidence>
<accession>A0A8D8MC04</accession>